<dbReference type="AlphaFoldDB" id="A0A7U4QLA6"/>
<dbReference type="InterPro" id="IPR004629">
    <property type="entry name" value="WecG_TagA_CpsF"/>
</dbReference>
<gene>
    <name evidence="3" type="ORF">HS1_001644</name>
</gene>
<dbReference type="PANTHER" id="PTHR34136:SF1">
    <property type="entry name" value="UDP-N-ACETYL-D-MANNOSAMINURONIC ACID TRANSFERASE"/>
    <property type="match status" value="1"/>
</dbReference>
<evidence type="ECO:0000313" key="3">
    <source>
        <dbReference type="EMBL" id="AMM41438.1"/>
    </source>
</evidence>
<keyword evidence="4" id="KW-1185">Reference proteome</keyword>
<sequence length="244" mass="28129">MNVCRVRILDIPVDVINKKRAEKKVEQMLMENKSHTIIAINPEKVIAARYDSTLKEALENADLLLPDGAGLVWAARIFGYNGIQRIPGADFMENICKIAARRNCGVFIYGSREEVNRKATQILQKRYPRLRIAGRCHGYIDEEKMDELIEMINASGAIVLFVALGSPKQEKWMMKYLPRLNKVRICQGIGGTLDTLAGYSKRAPKWIQYLQAEWLYRLLREPWRIKRQKALIQFAKLVLKEKAR</sequence>
<organism evidence="3 4">
    <name type="scientific">Desulfofervidus auxilii</name>
    <dbReference type="NCBI Taxonomy" id="1621989"/>
    <lineage>
        <taxon>Bacteria</taxon>
        <taxon>Pseudomonadati</taxon>
        <taxon>Thermodesulfobacteriota</taxon>
        <taxon>Candidatus Desulfofervidia</taxon>
        <taxon>Candidatus Desulfofervidales</taxon>
        <taxon>Candidatus Desulfofervidaceae</taxon>
        <taxon>Candidatus Desulfofervidus</taxon>
    </lineage>
</organism>
<dbReference type="Proteomes" id="UP000070560">
    <property type="component" value="Chromosome"/>
</dbReference>
<dbReference type="NCBIfam" id="TIGR00696">
    <property type="entry name" value="wecG_tagA_cpsF"/>
    <property type="match status" value="1"/>
</dbReference>
<reference evidence="3 4" key="1">
    <citation type="submission" date="2015-10" db="EMBL/GenBank/DDBJ databases">
        <title>Candidatus Desulfofervidus auxilii, a hydrogenotrophic sulfate-reducing bacterium involved in the thermophilic anaerobic oxidation of methane.</title>
        <authorList>
            <person name="Krukenberg V."/>
            <person name="Richter M."/>
            <person name="Wegener G."/>
        </authorList>
    </citation>
    <scope>NUCLEOTIDE SEQUENCE [LARGE SCALE GENOMIC DNA]</scope>
    <source>
        <strain evidence="3 4">HS1</strain>
    </source>
</reference>
<protein>
    <submittedName>
        <fullName evidence="3">Glycosyl transferase WecB/TagA/CpsF family</fullName>
    </submittedName>
</protein>
<dbReference type="GO" id="GO:0016758">
    <property type="term" value="F:hexosyltransferase activity"/>
    <property type="evidence" value="ECO:0007669"/>
    <property type="project" value="TreeGrafter"/>
</dbReference>
<dbReference type="PANTHER" id="PTHR34136">
    <property type="match status" value="1"/>
</dbReference>
<evidence type="ECO:0000256" key="2">
    <source>
        <dbReference type="ARBA" id="ARBA00022679"/>
    </source>
</evidence>
<proteinExistence type="predicted"/>
<keyword evidence="1" id="KW-0328">Glycosyltransferase</keyword>
<dbReference type="EMBL" id="CP013015">
    <property type="protein sequence ID" value="AMM41438.1"/>
    <property type="molecule type" value="Genomic_DNA"/>
</dbReference>
<dbReference type="CDD" id="cd06533">
    <property type="entry name" value="Glyco_transf_WecG_TagA"/>
    <property type="match status" value="1"/>
</dbReference>
<evidence type="ECO:0000313" key="4">
    <source>
        <dbReference type="Proteomes" id="UP000070560"/>
    </source>
</evidence>
<keyword evidence="2 3" id="KW-0808">Transferase</keyword>
<dbReference type="RefSeq" id="WP_066063743.1">
    <property type="nucleotide sequence ID" value="NZ_CP013015.1"/>
</dbReference>
<evidence type="ECO:0000256" key="1">
    <source>
        <dbReference type="ARBA" id="ARBA00022676"/>
    </source>
</evidence>
<accession>A0A7U4QLA6</accession>
<dbReference type="KEGG" id="daw:HS1_001644"/>
<name>A0A7U4QLA6_DESA2</name>
<dbReference type="Pfam" id="PF03808">
    <property type="entry name" value="Glyco_tran_WecG"/>
    <property type="match status" value="1"/>
</dbReference>